<sequence length="487" mass="54540">MDIASGTNRALTVMMNAMHSAIGENPLMAYLAMMAVRLVELHRVLKPTGSLYLHCDPTASHYLKLVLDAVFGAENFRSEIIWKRTSAHNSANRYGPAHDVIFFYSKNESFIWNALYGPYDDVYVDAFFTHTDEDGRRWRRTDLTGPGTRNGDSALPWRGRNPTDRKRHWQPPSYFYDKYERITGEKLDELPLIERLEKMDGVGLIHWPAKADGMPQGKRYLEDAPGIPLQDIWVDIKPMHNMSEERLGYPTQKPRALLERIIAASSNPGDVVLDPFCGCGTAVDAAQKLDRQWIGIDVTHIAIGMIEARMRDGYPGIAFDTIGVPKDLASAERLAQDDPHQFQQWICWQVGGFPREKKGGDKGVDGWFNYLAAGGKIETGVISVKAGDNVNPNMVRDLGRVMERDKHSFGLFVMKGMPTKGMRDEAASQPVIETEFGRFPALQFVTLAELFQGLKPKLPPLISPVKKASRVETRKSHQPGAQGGLFG</sequence>
<dbReference type="InterPro" id="IPR002295">
    <property type="entry name" value="N4/N6-MTase_EcoPI_Mod-like"/>
</dbReference>
<accession>N1MKR9</accession>
<comment type="similarity">
    <text evidence="1">Belongs to the N(4)/N(6)-methyltransferase family.</text>
</comment>
<dbReference type="GO" id="GO:0009007">
    <property type="term" value="F:site-specific DNA-methyltransferase (adenine-specific) activity"/>
    <property type="evidence" value="ECO:0007669"/>
    <property type="project" value="UniProtKB-EC"/>
</dbReference>
<keyword evidence="5" id="KW-0949">S-adenosyl-L-methionine</keyword>
<feature type="region of interest" description="Disordered" evidence="7">
    <location>
        <begin position="139"/>
        <end position="165"/>
    </location>
</feature>
<feature type="domain" description="Restriction endonuclease type IV Mrr" evidence="9">
    <location>
        <begin position="352"/>
        <end position="431"/>
    </location>
</feature>
<evidence type="ECO:0000313" key="10">
    <source>
        <dbReference type="EMBL" id="CCW17830.1"/>
    </source>
</evidence>
<evidence type="ECO:0000256" key="6">
    <source>
        <dbReference type="ARBA" id="ARBA00047942"/>
    </source>
</evidence>
<dbReference type="InterPro" id="IPR029063">
    <property type="entry name" value="SAM-dependent_MTases_sf"/>
</dbReference>
<evidence type="ECO:0000259" key="9">
    <source>
        <dbReference type="Pfam" id="PF04471"/>
    </source>
</evidence>
<dbReference type="Pfam" id="PF04471">
    <property type="entry name" value="Mrr_cat"/>
    <property type="match status" value="1"/>
</dbReference>
<keyword evidence="11" id="KW-1185">Reference proteome</keyword>
<dbReference type="GO" id="GO:0004519">
    <property type="term" value="F:endonuclease activity"/>
    <property type="evidence" value="ECO:0007669"/>
    <property type="project" value="InterPro"/>
</dbReference>
<evidence type="ECO:0000313" key="11">
    <source>
        <dbReference type="Proteomes" id="UP000013201"/>
    </source>
</evidence>
<keyword evidence="3 10" id="KW-0489">Methyltransferase</keyword>
<protein>
    <recommendedName>
        <fullName evidence="2">site-specific DNA-methyltransferase (adenine-specific)</fullName>
        <ecNumber evidence="2">2.1.1.72</ecNumber>
    </recommendedName>
</protein>
<dbReference type="EMBL" id="CAVK010000105">
    <property type="protein sequence ID" value="CCW17830.1"/>
    <property type="molecule type" value="Genomic_DNA"/>
</dbReference>
<gene>
    <name evidence="10" type="ORF">EBBID32_21790</name>
</gene>
<feature type="domain" description="DNA methylase N-4/N-6" evidence="8">
    <location>
        <begin position="25"/>
        <end position="299"/>
    </location>
</feature>
<dbReference type="PRINTS" id="PR00506">
    <property type="entry name" value="D21N6MTFRASE"/>
</dbReference>
<proteinExistence type="inferred from homology"/>
<dbReference type="GO" id="GO:0003677">
    <property type="term" value="F:DNA binding"/>
    <property type="evidence" value="ECO:0007669"/>
    <property type="project" value="InterPro"/>
</dbReference>
<keyword evidence="4 10" id="KW-0808">Transferase</keyword>
<dbReference type="SUPFAM" id="SSF53335">
    <property type="entry name" value="S-adenosyl-L-methionine-dependent methyltransferases"/>
    <property type="match status" value="1"/>
</dbReference>
<reference evidence="10 11" key="1">
    <citation type="submission" date="2013-03" db="EMBL/GenBank/DDBJ databases">
        <authorList>
            <person name="Le V."/>
        </authorList>
    </citation>
    <scope>NUCLEOTIDE SEQUENCE [LARGE SCALE GENOMIC DNA]</scope>
    <source>
        <strain evidence="10 11">BiD32</strain>
    </source>
</reference>
<dbReference type="Proteomes" id="UP000013201">
    <property type="component" value="Unassembled WGS sequence"/>
</dbReference>
<dbReference type="GO" id="GO:0008170">
    <property type="term" value="F:N-methyltransferase activity"/>
    <property type="evidence" value="ECO:0007669"/>
    <property type="project" value="InterPro"/>
</dbReference>
<dbReference type="EC" id="2.1.1.72" evidence="2"/>
<dbReference type="InterPro" id="IPR007560">
    <property type="entry name" value="Restrct_endonuc_IV_Mrr"/>
</dbReference>
<name>N1MKR9_9SPHN</name>
<dbReference type="Gene3D" id="3.40.50.150">
    <property type="entry name" value="Vaccinia Virus protein VP39"/>
    <property type="match status" value="1"/>
</dbReference>
<reference evidence="11" key="2">
    <citation type="submission" date="2013-04" db="EMBL/GenBank/DDBJ databases">
        <title>Bisphenol A degrading Sphingobium sp. strain BiD32.</title>
        <authorList>
            <person name="Nielsen J.L."/>
            <person name="Zhou N.A."/>
            <person name="Kjeldal H."/>
        </authorList>
    </citation>
    <scope>NUCLEOTIDE SEQUENCE [LARGE SCALE GENOMIC DNA]</scope>
    <source>
        <strain evidence="11">BiD32</strain>
    </source>
</reference>
<dbReference type="InterPro" id="IPR002941">
    <property type="entry name" value="DNA_methylase_N4/N6"/>
</dbReference>
<comment type="catalytic activity">
    <reaction evidence="6">
        <text>a 2'-deoxyadenosine in DNA + S-adenosyl-L-methionine = an N(6)-methyl-2'-deoxyadenosine in DNA + S-adenosyl-L-homocysteine + H(+)</text>
        <dbReference type="Rhea" id="RHEA:15197"/>
        <dbReference type="Rhea" id="RHEA-COMP:12418"/>
        <dbReference type="Rhea" id="RHEA-COMP:12419"/>
        <dbReference type="ChEBI" id="CHEBI:15378"/>
        <dbReference type="ChEBI" id="CHEBI:57856"/>
        <dbReference type="ChEBI" id="CHEBI:59789"/>
        <dbReference type="ChEBI" id="CHEBI:90615"/>
        <dbReference type="ChEBI" id="CHEBI:90616"/>
        <dbReference type="EC" id="2.1.1.72"/>
    </reaction>
</comment>
<dbReference type="GO" id="GO:0009307">
    <property type="term" value="P:DNA restriction-modification system"/>
    <property type="evidence" value="ECO:0007669"/>
    <property type="project" value="InterPro"/>
</dbReference>
<comment type="caution">
    <text evidence="10">The sequence shown here is derived from an EMBL/GenBank/DDBJ whole genome shotgun (WGS) entry which is preliminary data.</text>
</comment>
<evidence type="ECO:0000259" key="8">
    <source>
        <dbReference type="Pfam" id="PF01555"/>
    </source>
</evidence>
<evidence type="ECO:0000256" key="7">
    <source>
        <dbReference type="SAM" id="MobiDB-lite"/>
    </source>
</evidence>
<organism evidence="10 11">
    <name type="scientific">Sphingobium indicum BiD32</name>
    <dbReference type="NCBI Taxonomy" id="1301087"/>
    <lineage>
        <taxon>Bacteria</taxon>
        <taxon>Pseudomonadati</taxon>
        <taxon>Pseudomonadota</taxon>
        <taxon>Alphaproteobacteria</taxon>
        <taxon>Sphingomonadales</taxon>
        <taxon>Sphingomonadaceae</taxon>
        <taxon>Sphingobium</taxon>
    </lineage>
</organism>
<dbReference type="Pfam" id="PF01555">
    <property type="entry name" value="N6_N4_Mtase"/>
    <property type="match status" value="1"/>
</dbReference>
<dbReference type="GO" id="GO:0032259">
    <property type="term" value="P:methylation"/>
    <property type="evidence" value="ECO:0007669"/>
    <property type="project" value="UniProtKB-KW"/>
</dbReference>
<dbReference type="AlphaFoldDB" id="N1MKR9"/>
<evidence type="ECO:0000256" key="2">
    <source>
        <dbReference type="ARBA" id="ARBA00011900"/>
    </source>
</evidence>
<evidence type="ECO:0000256" key="1">
    <source>
        <dbReference type="ARBA" id="ARBA00006594"/>
    </source>
</evidence>
<evidence type="ECO:0000256" key="5">
    <source>
        <dbReference type="ARBA" id="ARBA00022691"/>
    </source>
</evidence>
<evidence type="ECO:0000256" key="3">
    <source>
        <dbReference type="ARBA" id="ARBA00022603"/>
    </source>
</evidence>
<evidence type="ECO:0000256" key="4">
    <source>
        <dbReference type="ARBA" id="ARBA00022679"/>
    </source>
</evidence>
<dbReference type="RefSeq" id="WP_006956311.1">
    <property type="nucleotide sequence ID" value="NZ_CAVK010000105.1"/>
</dbReference>